<reference evidence="3 4" key="2">
    <citation type="submission" date="2020-07" db="EMBL/GenBank/DDBJ databases">
        <title>Genome assembly of wild tea tree DASZ reveals pedigree and selection history of tea varieties.</title>
        <authorList>
            <person name="Zhang W."/>
        </authorList>
    </citation>
    <scope>NUCLEOTIDE SEQUENCE [LARGE SCALE GENOMIC DNA]</scope>
    <source>
        <strain evidence="4">cv. G240</strain>
        <tissue evidence="3">Leaf</tissue>
    </source>
</reference>
<dbReference type="EMBL" id="JACBKZ010000014">
    <property type="protein sequence ID" value="KAF5933408.1"/>
    <property type="molecule type" value="Genomic_DNA"/>
</dbReference>
<evidence type="ECO:0000256" key="1">
    <source>
        <dbReference type="SAM" id="MobiDB-lite"/>
    </source>
</evidence>
<proteinExistence type="predicted"/>
<sequence>MESTIAWVIQGLANIGPVFILESLMSFGSIWLRRSQSSHPSQSNNQTQLSKKLSPTIFQGHIDSMAPLENEIDDEDRPNQRHKKRVVSNQDRPPFITDTEPKEAYHMPLSDSDSK</sequence>
<accession>A0A7J7G0U9</accession>
<keyword evidence="2" id="KW-0472">Membrane</keyword>
<keyword evidence="4" id="KW-1185">Reference proteome</keyword>
<feature type="region of interest" description="Disordered" evidence="1">
    <location>
        <begin position="35"/>
        <end position="54"/>
    </location>
</feature>
<evidence type="ECO:0000313" key="3">
    <source>
        <dbReference type="EMBL" id="KAF5933408.1"/>
    </source>
</evidence>
<organism evidence="3 4">
    <name type="scientific">Camellia sinensis</name>
    <name type="common">Tea plant</name>
    <name type="synonym">Thea sinensis</name>
    <dbReference type="NCBI Taxonomy" id="4442"/>
    <lineage>
        <taxon>Eukaryota</taxon>
        <taxon>Viridiplantae</taxon>
        <taxon>Streptophyta</taxon>
        <taxon>Embryophyta</taxon>
        <taxon>Tracheophyta</taxon>
        <taxon>Spermatophyta</taxon>
        <taxon>Magnoliopsida</taxon>
        <taxon>eudicotyledons</taxon>
        <taxon>Gunneridae</taxon>
        <taxon>Pentapetalae</taxon>
        <taxon>asterids</taxon>
        <taxon>Ericales</taxon>
        <taxon>Theaceae</taxon>
        <taxon>Camellia</taxon>
    </lineage>
</organism>
<keyword evidence="2" id="KW-1133">Transmembrane helix</keyword>
<dbReference type="AlphaFoldDB" id="A0A7J7G0U9"/>
<evidence type="ECO:0000256" key="2">
    <source>
        <dbReference type="SAM" id="Phobius"/>
    </source>
</evidence>
<evidence type="ECO:0000313" key="4">
    <source>
        <dbReference type="Proteomes" id="UP000593564"/>
    </source>
</evidence>
<name>A0A7J7G0U9_CAMSI</name>
<feature type="region of interest" description="Disordered" evidence="1">
    <location>
        <begin position="63"/>
        <end position="115"/>
    </location>
</feature>
<feature type="transmembrane region" description="Helical" evidence="2">
    <location>
        <begin position="12"/>
        <end position="32"/>
    </location>
</feature>
<dbReference type="Proteomes" id="UP000593564">
    <property type="component" value="Unassembled WGS sequence"/>
</dbReference>
<comment type="caution">
    <text evidence="3">The sequence shown here is derived from an EMBL/GenBank/DDBJ whole genome shotgun (WGS) entry which is preliminary data.</text>
</comment>
<keyword evidence="2" id="KW-0812">Transmembrane</keyword>
<gene>
    <name evidence="3" type="ORF">HYC85_029579</name>
</gene>
<protein>
    <submittedName>
        <fullName evidence="3">Uncharacterized protein</fullName>
    </submittedName>
</protein>
<feature type="compositionally biased region" description="Low complexity" evidence="1">
    <location>
        <begin position="35"/>
        <end position="48"/>
    </location>
</feature>
<reference evidence="4" key="1">
    <citation type="journal article" date="2020" name="Nat. Commun.">
        <title>Genome assembly of wild tea tree DASZ reveals pedigree and selection history of tea varieties.</title>
        <authorList>
            <person name="Zhang W."/>
            <person name="Zhang Y."/>
            <person name="Qiu H."/>
            <person name="Guo Y."/>
            <person name="Wan H."/>
            <person name="Zhang X."/>
            <person name="Scossa F."/>
            <person name="Alseekh S."/>
            <person name="Zhang Q."/>
            <person name="Wang P."/>
            <person name="Xu L."/>
            <person name="Schmidt M.H."/>
            <person name="Jia X."/>
            <person name="Li D."/>
            <person name="Zhu A."/>
            <person name="Guo F."/>
            <person name="Chen W."/>
            <person name="Ni D."/>
            <person name="Usadel B."/>
            <person name="Fernie A.R."/>
            <person name="Wen W."/>
        </authorList>
    </citation>
    <scope>NUCLEOTIDE SEQUENCE [LARGE SCALE GENOMIC DNA]</scope>
    <source>
        <strain evidence="4">cv. G240</strain>
    </source>
</reference>